<evidence type="ECO:0000313" key="3">
    <source>
        <dbReference type="Proteomes" id="UP001156694"/>
    </source>
</evidence>
<comment type="caution">
    <text evidence="2">The sequence shown here is derived from an EMBL/GenBank/DDBJ whole genome shotgun (WGS) entry which is preliminary data.</text>
</comment>
<protein>
    <recommendedName>
        <fullName evidence="4">DUF4177 domain-containing protein</fullName>
    </recommendedName>
</protein>
<evidence type="ECO:0008006" key="4">
    <source>
        <dbReference type="Google" id="ProtNLM"/>
    </source>
</evidence>
<feature type="chain" id="PRO_5045713863" description="DUF4177 domain-containing protein" evidence="1">
    <location>
        <begin position="25"/>
        <end position="100"/>
    </location>
</feature>
<keyword evidence="1" id="KW-0732">Signal</keyword>
<proteinExistence type="predicted"/>
<dbReference type="Proteomes" id="UP001156694">
    <property type="component" value="Unassembled WGS sequence"/>
</dbReference>
<dbReference type="RefSeq" id="WP_284378375.1">
    <property type="nucleotide sequence ID" value="NZ_BSNN01000004.1"/>
</dbReference>
<feature type="signal peptide" evidence="1">
    <location>
        <begin position="1"/>
        <end position="24"/>
    </location>
</feature>
<evidence type="ECO:0000256" key="1">
    <source>
        <dbReference type="SAM" id="SignalP"/>
    </source>
</evidence>
<organism evidence="2 3">
    <name type="scientific">Amylibacter marinus</name>
    <dbReference type="NCBI Taxonomy" id="1475483"/>
    <lineage>
        <taxon>Bacteria</taxon>
        <taxon>Pseudomonadati</taxon>
        <taxon>Pseudomonadota</taxon>
        <taxon>Alphaproteobacteria</taxon>
        <taxon>Rhodobacterales</taxon>
        <taxon>Paracoccaceae</taxon>
        <taxon>Amylibacter</taxon>
    </lineage>
</organism>
<name>A0ABQ5VWT5_9RHOB</name>
<sequence length="100" mass="10759">MKHGLKKLRLGALALALMATQAQADCYADYKAKASSDDLRLHYGVVKISGGDCASVGDATSMVQSRIGGDGWQVLRIMSTFDDSGLAQRKANAGKFFLRY</sequence>
<dbReference type="EMBL" id="BSNN01000004">
    <property type="protein sequence ID" value="GLQ35657.1"/>
    <property type="molecule type" value="Genomic_DNA"/>
</dbReference>
<reference evidence="3" key="1">
    <citation type="journal article" date="2019" name="Int. J. Syst. Evol. Microbiol.">
        <title>The Global Catalogue of Microorganisms (GCM) 10K type strain sequencing project: providing services to taxonomists for standard genome sequencing and annotation.</title>
        <authorList>
            <consortium name="The Broad Institute Genomics Platform"/>
            <consortium name="The Broad Institute Genome Sequencing Center for Infectious Disease"/>
            <person name="Wu L."/>
            <person name="Ma J."/>
        </authorList>
    </citation>
    <scope>NUCLEOTIDE SEQUENCE [LARGE SCALE GENOMIC DNA]</scope>
    <source>
        <strain evidence="3">NBRC 110140</strain>
    </source>
</reference>
<keyword evidence="3" id="KW-1185">Reference proteome</keyword>
<accession>A0ABQ5VWT5</accession>
<evidence type="ECO:0000313" key="2">
    <source>
        <dbReference type="EMBL" id="GLQ35657.1"/>
    </source>
</evidence>
<gene>
    <name evidence="2" type="ORF">GCM10007939_19400</name>
</gene>